<dbReference type="InterPro" id="IPR006225">
    <property type="entry name" value="PsdUridine_synth_RluC/D"/>
</dbReference>
<dbReference type="PROSITE" id="PS01129">
    <property type="entry name" value="PSI_RLU"/>
    <property type="match status" value="1"/>
</dbReference>
<dbReference type="Gene3D" id="3.30.2350.10">
    <property type="entry name" value="Pseudouridine synthase"/>
    <property type="match status" value="1"/>
</dbReference>
<evidence type="ECO:0000313" key="8">
    <source>
        <dbReference type="Proteomes" id="UP000435187"/>
    </source>
</evidence>
<dbReference type="PANTHER" id="PTHR21600:SF35">
    <property type="entry name" value="PSEUDOURIDINE SYNTHASE"/>
    <property type="match status" value="1"/>
</dbReference>
<dbReference type="GO" id="GO:0009982">
    <property type="term" value="F:pseudouridine synthase activity"/>
    <property type="evidence" value="ECO:0007669"/>
    <property type="project" value="InterPro"/>
</dbReference>
<dbReference type="InterPro" id="IPR020103">
    <property type="entry name" value="PsdUridine_synth_cat_dom_sf"/>
</dbReference>
<organism evidence="7 8">
    <name type="scientific">Gracilibacillus thailandensis</name>
    <dbReference type="NCBI Taxonomy" id="563735"/>
    <lineage>
        <taxon>Bacteria</taxon>
        <taxon>Bacillati</taxon>
        <taxon>Bacillota</taxon>
        <taxon>Bacilli</taxon>
        <taxon>Bacillales</taxon>
        <taxon>Bacillaceae</taxon>
        <taxon>Gracilibacillus</taxon>
    </lineage>
</organism>
<feature type="active site" evidence="4">
    <location>
        <position position="133"/>
    </location>
</feature>
<comment type="function">
    <text evidence="5">Responsible for synthesis of pseudouridine from uracil.</text>
</comment>
<evidence type="ECO:0000259" key="6">
    <source>
        <dbReference type="Pfam" id="PF00849"/>
    </source>
</evidence>
<dbReference type="GO" id="GO:0003723">
    <property type="term" value="F:RNA binding"/>
    <property type="evidence" value="ECO:0007669"/>
    <property type="project" value="InterPro"/>
</dbReference>
<dbReference type="EMBL" id="WJEE01000002">
    <property type="protein sequence ID" value="MRI65106.1"/>
    <property type="molecule type" value="Genomic_DNA"/>
</dbReference>
<evidence type="ECO:0000256" key="3">
    <source>
        <dbReference type="ARBA" id="ARBA00023235"/>
    </source>
</evidence>
<comment type="catalytic activity">
    <reaction evidence="1 5">
        <text>a uridine in RNA = a pseudouridine in RNA</text>
        <dbReference type="Rhea" id="RHEA:48348"/>
        <dbReference type="Rhea" id="RHEA-COMP:12068"/>
        <dbReference type="Rhea" id="RHEA-COMP:12069"/>
        <dbReference type="ChEBI" id="CHEBI:65314"/>
        <dbReference type="ChEBI" id="CHEBI:65315"/>
    </reaction>
</comment>
<dbReference type="Pfam" id="PF00849">
    <property type="entry name" value="PseudoU_synth_2"/>
    <property type="match status" value="1"/>
</dbReference>
<dbReference type="InterPro" id="IPR006224">
    <property type="entry name" value="PsdUridine_synth_RluA-like_CS"/>
</dbReference>
<name>A0A6N7R2G9_9BACI</name>
<dbReference type="Proteomes" id="UP000435187">
    <property type="component" value="Unassembled WGS sequence"/>
</dbReference>
<sequence>MKWKVNKQYDGLLLREYLIQVRGISRRILTAIKFEGGKLLVNNNSVTVRHRLSENDLVEVVFPPEKRSELLIPEAIPIDIIYEDDDVLVLNKAPYMATIPSFHHPSNTLSNGIIYHYDQQQVPYTVHVVTRLDRDTSGLLLIAKHRYSHSILFQDQHEAKVNRRYQAIIAGKLNEKKGVLDYPIDRAPDSIIKRVVASTGKRAITHYQVKEELEDISLVEIKLETGRTHQIRVHFSSIGHPLIGDSLYDGDTTKLKRQALHCHQLSFHHPLTKELMEFEISLADDLEEAWQRFKLAKS</sequence>
<evidence type="ECO:0000256" key="5">
    <source>
        <dbReference type="RuleBase" id="RU362028"/>
    </source>
</evidence>
<accession>A0A6N7R2G9</accession>
<dbReference type="NCBIfam" id="TIGR00005">
    <property type="entry name" value="rluA_subfam"/>
    <property type="match status" value="1"/>
</dbReference>
<gene>
    <name evidence="7" type="ORF">GH885_01930</name>
</gene>
<proteinExistence type="inferred from homology"/>
<dbReference type="AlphaFoldDB" id="A0A6N7R2G9"/>
<evidence type="ECO:0000313" key="7">
    <source>
        <dbReference type="EMBL" id="MRI65106.1"/>
    </source>
</evidence>
<dbReference type="SUPFAM" id="SSF55120">
    <property type="entry name" value="Pseudouridine synthase"/>
    <property type="match status" value="1"/>
</dbReference>
<dbReference type="RefSeq" id="WP_153833973.1">
    <property type="nucleotide sequence ID" value="NZ_JBHUMW010000072.1"/>
</dbReference>
<keyword evidence="8" id="KW-1185">Reference proteome</keyword>
<feature type="domain" description="Pseudouridine synthase RsuA/RluA-like" evidence="6">
    <location>
        <begin position="86"/>
        <end position="237"/>
    </location>
</feature>
<dbReference type="InterPro" id="IPR006145">
    <property type="entry name" value="PsdUridine_synth_RsuA/RluA"/>
</dbReference>
<comment type="caution">
    <text evidence="7">The sequence shown here is derived from an EMBL/GenBank/DDBJ whole genome shotgun (WGS) entry which is preliminary data.</text>
</comment>
<dbReference type="InterPro" id="IPR050188">
    <property type="entry name" value="RluA_PseudoU_synthase"/>
</dbReference>
<evidence type="ECO:0000256" key="1">
    <source>
        <dbReference type="ARBA" id="ARBA00000073"/>
    </source>
</evidence>
<evidence type="ECO:0000256" key="4">
    <source>
        <dbReference type="PIRSR" id="PIRSR606225-1"/>
    </source>
</evidence>
<dbReference type="GO" id="GO:0140098">
    <property type="term" value="F:catalytic activity, acting on RNA"/>
    <property type="evidence" value="ECO:0007669"/>
    <property type="project" value="UniProtKB-ARBA"/>
</dbReference>
<comment type="similarity">
    <text evidence="2 5">Belongs to the pseudouridine synthase RluA family.</text>
</comment>
<evidence type="ECO:0000256" key="2">
    <source>
        <dbReference type="ARBA" id="ARBA00010876"/>
    </source>
</evidence>
<reference evidence="7 8" key="1">
    <citation type="submission" date="2019-10" db="EMBL/GenBank/DDBJ databases">
        <title>Gracilibacillus salitolerans sp. nov., a moderate halophile isolated from a saline soil in northwest China.</title>
        <authorList>
            <person name="Gan L."/>
        </authorList>
    </citation>
    <scope>NUCLEOTIDE SEQUENCE [LARGE SCALE GENOMIC DNA]</scope>
    <source>
        <strain evidence="7 8">TP2-8</strain>
    </source>
</reference>
<dbReference type="GO" id="GO:0000455">
    <property type="term" value="P:enzyme-directed rRNA pseudouridine synthesis"/>
    <property type="evidence" value="ECO:0007669"/>
    <property type="project" value="TreeGrafter"/>
</dbReference>
<dbReference type="PANTHER" id="PTHR21600">
    <property type="entry name" value="MITOCHONDRIAL RNA PSEUDOURIDINE SYNTHASE"/>
    <property type="match status" value="1"/>
</dbReference>
<keyword evidence="3 5" id="KW-0413">Isomerase</keyword>
<dbReference type="EC" id="5.4.99.-" evidence="5"/>
<dbReference type="FunFam" id="3.30.2350.10:FF:000005">
    <property type="entry name" value="Pseudouridine synthase"/>
    <property type="match status" value="1"/>
</dbReference>
<protein>
    <recommendedName>
        <fullName evidence="5">Pseudouridine synthase</fullName>
        <ecNumber evidence="5">5.4.99.-</ecNumber>
    </recommendedName>
</protein>
<dbReference type="CDD" id="cd02869">
    <property type="entry name" value="PseudoU_synth_RluA_like"/>
    <property type="match status" value="1"/>
</dbReference>